<organism evidence="11 12">
    <name type="scientific">Naegleria fowleri</name>
    <name type="common">Brain eating amoeba</name>
    <dbReference type="NCBI Taxonomy" id="5763"/>
    <lineage>
        <taxon>Eukaryota</taxon>
        <taxon>Discoba</taxon>
        <taxon>Heterolobosea</taxon>
        <taxon>Tetramitia</taxon>
        <taxon>Eutetramitia</taxon>
        <taxon>Vahlkampfiidae</taxon>
        <taxon>Naegleria</taxon>
    </lineage>
</organism>
<feature type="transmembrane region" description="Helical" evidence="8">
    <location>
        <begin position="306"/>
        <end position="328"/>
    </location>
</feature>
<feature type="compositionally biased region" description="Basic and acidic residues" evidence="7">
    <location>
        <begin position="33"/>
        <end position="45"/>
    </location>
</feature>
<feature type="modified residue" description="4-aspartylphosphate" evidence="6">
    <location>
        <position position="727"/>
    </location>
</feature>
<evidence type="ECO:0000259" key="10">
    <source>
        <dbReference type="PROSITE" id="PS50110"/>
    </source>
</evidence>
<feature type="transmembrane region" description="Helical" evidence="8">
    <location>
        <begin position="340"/>
        <end position="362"/>
    </location>
</feature>
<feature type="compositionally biased region" description="Polar residues" evidence="7">
    <location>
        <begin position="19"/>
        <end position="32"/>
    </location>
</feature>
<evidence type="ECO:0000259" key="9">
    <source>
        <dbReference type="PROSITE" id="PS50109"/>
    </source>
</evidence>
<keyword evidence="4" id="KW-0808">Transferase</keyword>
<dbReference type="PROSITE" id="PS50109">
    <property type="entry name" value="HIS_KIN"/>
    <property type="match status" value="1"/>
</dbReference>
<dbReference type="Pfam" id="PF00512">
    <property type="entry name" value="HisKA"/>
    <property type="match status" value="1"/>
</dbReference>
<feature type="compositionally biased region" description="Polar residues" evidence="7">
    <location>
        <begin position="67"/>
        <end position="78"/>
    </location>
</feature>
<dbReference type="VEuPathDB" id="AmoebaDB:NF0062430"/>
<keyword evidence="5" id="KW-0418">Kinase</keyword>
<dbReference type="Gene3D" id="3.30.565.10">
    <property type="entry name" value="Histidine kinase-like ATPase, C-terminal domain"/>
    <property type="match status" value="1"/>
</dbReference>
<evidence type="ECO:0000256" key="2">
    <source>
        <dbReference type="ARBA" id="ARBA00012438"/>
    </source>
</evidence>
<evidence type="ECO:0000256" key="1">
    <source>
        <dbReference type="ARBA" id="ARBA00000085"/>
    </source>
</evidence>
<dbReference type="SUPFAM" id="SSF55874">
    <property type="entry name" value="ATPase domain of HSP90 chaperone/DNA topoisomerase II/histidine kinase"/>
    <property type="match status" value="1"/>
</dbReference>
<evidence type="ECO:0000256" key="7">
    <source>
        <dbReference type="SAM" id="MobiDB-lite"/>
    </source>
</evidence>
<dbReference type="VEuPathDB" id="AmoebaDB:FDP41_003349"/>
<dbReference type="InterPro" id="IPR003661">
    <property type="entry name" value="HisK_dim/P_dom"/>
</dbReference>
<dbReference type="Pfam" id="PF02518">
    <property type="entry name" value="HATPase_c"/>
    <property type="match status" value="1"/>
</dbReference>
<dbReference type="GeneID" id="68110567"/>
<dbReference type="PROSITE" id="PS50110">
    <property type="entry name" value="RESPONSE_REGULATORY"/>
    <property type="match status" value="1"/>
</dbReference>
<feature type="domain" description="Response regulatory" evidence="10">
    <location>
        <begin position="678"/>
        <end position="788"/>
    </location>
</feature>
<keyword evidence="8" id="KW-0472">Membrane</keyword>
<comment type="caution">
    <text evidence="11">The sequence shown here is derived from an EMBL/GenBank/DDBJ whole genome shotgun (WGS) entry which is preliminary data.</text>
</comment>
<dbReference type="SUPFAM" id="SSF47384">
    <property type="entry name" value="Homodimeric domain of signal transducing histidine kinase"/>
    <property type="match status" value="1"/>
</dbReference>
<name>A0A6A5BK01_NAEFO</name>
<dbReference type="InterPro" id="IPR003594">
    <property type="entry name" value="HATPase_dom"/>
</dbReference>
<evidence type="ECO:0000256" key="4">
    <source>
        <dbReference type="ARBA" id="ARBA00022679"/>
    </source>
</evidence>
<accession>A0A6A5BK01</accession>
<feature type="domain" description="Histidine kinase" evidence="9">
    <location>
        <begin position="395"/>
        <end position="634"/>
    </location>
</feature>
<dbReference type="SMART" id="SM00448">
    <property type="entry name" value="REC"/>
    <property type="match status" value="1"/>
</dbReference>
<dbReference type="InterPro" id="IPR001789">
    <property type="entry name" value="Sig_transdc_resp-reg_receiver"/>
</dbReference>
<reference evidence="11 12" key="1">
    <citation type="journal article" date="2019" name="Sci. Rep.">
        <title>Nanopore sequencing improves the draft genome of the human pathogenic amoeba Naegleria fowleri.</title>
        <authorList>
            <person name="Liechti N."/>
            <person name="Schurch N."/>
            <person name="Bruggmann R."/>
            <person name="Wittwer M."/>
        </authorList>
    </citation>
    <scope>NUCLEOTIDE SEQUENCE [LARGE SCALE GENOMIC DNA]</scope>
    <source>
        <strain evidence="11 12">ATCC 30894</strain>
    </source>
</reference>
<evidence type="ECO:0000256" key="3">
    <source>
        <dbReference type="ARBA" id="ARBA00022553"/>
    </source>
</evidence>
<evidence type="ECO:0000313" key="11">
    <source>
        <dbReference type="EMBL" id="KAF0977357.1"/>
    </source>
</evidence>
<dbReference type="PANTHER" id="PTHR43047:SF64">
    <property type="entry name" value="HISTIDINE KINASE CONTAINING CHEY-HOMOLOGOUS RECEIVER DOMAIN AND PAS DOMAIN-RELATED"/>
    <property type="match status" value="1"/>
</dbReference>
<sequence>MKQPPTQQQEQQQHESLMKSGTLNLESTASREWNQEERTRVENSPRRRLNIMKKKTLDDDDDDIRPFNSNKNNDNNRLPYSVVHNHYSPSDDDDSPKDLPNPNNTNILGFNKQHIITETIGLPDMARHNNISTTTTTLSEQQQKGQGLVLLKLSEGIDTKRLLIDDDDDHGSSCNSCSSRWMEIFLMKLMFSPKLVTIVLVVQYFFLLLHTYLSQGMAIWVIMFLTCVAGVLSNSKYIVASLWKAVDNATVDEHTSNMIERNRMMFNMALFSVRYFIIEPSNRILLVPIYFMVITSANALKGKQALWVFFPPYYISAHYFMSGLYEFVQCTSHEGLTQHSLLVLSHSVSIMLCVLLYSFYIVTISTNLKSKVQSLEKAGDQLEKALSAKQTFLRHISHEFRSPCLSSLGSVELLRETPLTPIQQELIDTIAAADGILLTLIEDILTLVKLEYEQKSEKKDSSHVHSNQSTKTFSLGKSVKILENIIKSYSTHFRVNFKAQIDEKTKSTVVRGNQQRIHQIITNLLTNAVKASKPNDTVELTCCLTGKPKNNNGRTQQEVTFQVSDHGCGIPKEKQRTIFEPFSQLHNLNESIYPGSGLGLSIVLYHVRSMGGTISLESEVGKGSSFTITLPLEIATSEQTEENQVDTSIQRQLSIQEEYLKHITQSEQHVRPHTQNAHIIIADDNSINRKIISKLIESMGFSVDCVNDGQQLIENFNKDRHHIVITDINMPKLNGFEAAKVLKSRSRTVKIFALTADVLAELPTTIFDAVLFKPCQKSTLKELLDKFYPKNDSNTINSELSEGREFFDCK</sequence>
<dbReference type="Pfam" id="PF00072">
    <property type="entry name" value="Response_reg"/>
    <property type="match status" value="1"/>
</dbReference>
<evidence type="ECO:0000256" key="6">
    <source>
        <dbReference type="PROSITE-ProRule" id="PRU00169"/>
    </source>
</evidence>
<dbReference type="VEuPathDB" id="AmoebaDB:NfTy_072010"/>
<dbReference type="InterPro" id="IPR036097">
    <property type="entry name" value="HisK_dim/P_sf"/>
</dbReference>
<gene>
    <name evidence="11" type="ORF">FDP41_003349</name>
</gene>
<keyword evidence="3 6" id="KW-0597">Phosphoprotein</keyword>
<keyword evidence="8" id="KW-1133">Transmembrane helix</keyword>
<dbReference type="SMART" id="SM00388">
    <property type="entry name" value="HisKA"/>
    <property type="match status" value="1"/>
</dbReference>
<dbReference type="OrthoDB" id="10266508at2759"/>
<evidence type="ECO:0000256" key="8">
    <source>
        <dbReference type="SAM" id="Phobius"/>
    </source>
</evidence>
<comment type="catalytic activity">
    <reaction evidence="1">
        <text>ATP + protein L-histidine = ADP + protein N-phospho-L-histidine.</text>
        <dbReference type="EC" id="2.7.13.3"/>
    </reaction>
</comment>
<proteinExistence type="predicted"/>
<dbReference type="OMA" id="WHNINDI"/>
<feature type="compositionally biased region" description="Low complexity" evidence="7">
    <location>
        <begin position="1"/>
        <end position="11"/>
    </location>
</feature>
<protein>
    <recommendedName>
        <fullName evidence="2">histidine kinase</fullName>
        <ecNumber evidence="2">2.7.13.3</ecNumber>
    </recommendedName>
</protein>
<dbReference type="Gene3D" id="1.10.287.130">
    <property type="match status" value="1"/>
</dbReference>
<dbReference type="AlphaFoldDB" id="A0A6A5BK01"/>
<dbReference type="GO" id="GO:0000155">
    <property type="term" value="F:phosphorelay sensor kinase activity"/>
    <property type="evidence" value="ECO:0007669"/>
    <property type="project" value="InterPro"/>
</dbReference>
<keyword evidence="8" id="KW-0812">Transmembrane</keyword>
<feature type="region of interest" description="Disordered" evidence="7">
    <location>
        <begin position="1"/>
        <end position="106"/>
    </location>
</feature>
<dbReference type="InterPro" id="IPR036890">
    <property type="entry name" value="HATPase_C_sf"/>
</dbReference>
<feature type="transmembrane region" description="Helical" evidence="8">
    <location>
        <begin position="185"/>
        <end position="206"/>
    </location>
</feature>
<dbReference type="InterPro" id="IPR004358">
    <property type="entry name" value="Sig_transdc_His_kin-like_C"/>
</dbReference>
<dbReference type="CDD" id="cd17546">
    <property type="entry name" value="REC_hyHK_CKI1_RcsC-like"/>
    <property type="match status" value="1"/>
</dbReference>
<dbReference type="PRINTS" id="PR00344">
    <property type="entry name" value="BCTRLSENSOR"/>
</dbReference>
<dbReference type="PANTHER" id="PTHR43047">
    <property type="entry name" value="TWO-COMPONENT HISTIDINE PROTEIN KINASE"/>
    <property type="match status" value="1"/>
</dbReference>
<dbReference type="InterPro" id="IPR005467">
    <property type="entry name" value="His_kinase_dom"/>
</dbReference>
<dbReference type="EMBL" id="VFQX01000034">
    <property type="protein sequence ID" value="KAF0977357.1"/>
    <property type="molecule type" value="Genomic_DNA"/>
</dbReference>
<evidence type="ECO:0000313" key="12">
    <source>
        <dbReference type="Proteomes" id="UP000444721"/>
    </source>
</evidence>
<evidence type="ECO:0000256" key="5">
    <source>
        <dbReference type="ARBA" id="ARBA00022777"/>
    </source>
</evidence>
<dbReference type="Gene3D" id="3.40.50.2300">
    <property type="match status" value="1"/>
</dbReference>
<dbReference type="RefSeq" id="XP_044562070.1">
    <property type="nucleotide sequence ID" value="XM_044706643.1"/>
</dbReference>
<dbReference type="SMART" id="SM00387">
    <property type="entry name" value="HATPase_c"/>
    <property type="match status" value="1"/>
</dbReference>
<dbReference type="CDD" id="cd00082">
    <property type="entry name" value="HisKA"/>
    <property type="match status" value="1"/>
</dbReference>
<feature type="transmembrane region" description="Helical" evidence="8">
    <location>
        <begin position="212"/>
        <end position="232"/>
    </location>
</feature>
<dbReference type="Proteomes" id="UP000444721">
    <property type="component" value="Unassembled WGS sequence"/>
</dbReference>
<dbReference type="SUPFAM" id="SSF52172">
    <property type="entry name" value="CheY-like"/>
    <property type="match status" value="1"/>
</dbReference>
<dbReference type="InterPro" id="IPR011006">
    <property type="entry name" value="CheY-like_superfamily"/>
</dbReference>
<dbReference type="EC" id="2.7.13.3" evidence="2"/>
<keyword evidence="12" id="KW-1185">Reference proteome</keyword>